<feature type="compositionally biased region" description="Low complexity" evidence="6">
    <location>
        <begin position="200"/>
        <end position="217"/>
    </location>
</feature>
<dbReference type="InterPro" id="IPR003960">
    <property type="entry name" value="ATPase_AAA_CS"/>
</dbReference>
<feature type="compositionally biased region" description="Basic and acidic residues" evidence="6">
    <location>
        <begin position="1080"/>
        <end position="1098"/>
    </location>
</feature>
<dbReference type="InterPro" id="IPR027417">
    <property type="entry name" value="P-loop_NTPase"/>
</dbReference>
<evidence type="ECO:0000256" key="4">
    <source>
        <dbReference type="ARBA" id="ARBA00023117"/>
    </source>
</evidence>
<evidence type="ECO:0000313" key="8">
    <source>
        <dbReference type="EMBL" id="GMM50768.1"/>
    </source>
</evidence>
<keyword evidence="3" id="KW-0067">ATP-binding</keyword>
<feature type="compositionally biased region" description="Basic and acidic residues" evidence="6">
    <location>
        <begin position="16"/>
        <end position="28"/>
    </location>
</feature>
<evidence type="ECO:0000256" key="5">
    <source>
        <dbReference type="PROSITE-ProRule" id="PRU00035"/>
    </source>
</evidence>
<feature type="compositionally biased region" description="Basic and acidic residues" evidence="6">
    <location>
        <begin position="92"/>
        <end position="102"/>
    </location>
</feature>
<dbReference type="InterPro" id="IPR045199">
    <property type="entry name" value="ATAD2-like"/>
</dbReference>
<dbReference type="InterPro" id="IPR003959">
    <property type="entry name" value="ATPase_AAA_core"/>
</dbReference>
<dbReference type="GO" id="GO:0006334">
    <property type="term" value="P:nucleosome assembly"/>
    <property type="evidence" value="ECO:0007669"/>
    <property type="project" value="TreeGrafter"/>
</dbReference>
<proteinExistence type="inferred from homology"/>
<feature type="domain" description="Bromo" evidence="7">
    <location>
        <begin position="999"/>
        <end position="1041"/>
    </location>
</feature>
<dbReference type="SUPFAM" id="SSF47370">
    <property type="entry name" value="Bromodomain"/>
    <property type="match status" value="1"/>
</dbReference>
<dbReference type="GO" id="GO:0045815">
    <property type="term" value="P:transcription initiation-coupled chromatin remodeling"/>
    <property type="evidence" value="ECO:0007669"/>
    <property type="project" value="TreeGrafter"/>
</dbReference>
<accession>A0AAV5RHZ6</accession>
<reference evidence="8 9" key="1">
    <citation type="journal article" date="2023" name="Elife">
        <title>Identification of key yeast species and microbe-microbe interactions impacting larval growth of Drosophila in the wild.</title>
        <authorList>
            <person name="Mure A."/>
            <person name="Sugiura Y."/>
            <person name="Maeda R."/>
            <person name="Honda K."/>
            <person name="Sakurai N."/>
            <person name="Takahashi Y."/>
            <person name="Watada M."/>
            <person name="Katoh T."/>
            <person name="Gotoh A."/>
            <person name="Gotoh Y."/>
            <person name="Taniguchi I."/>
            <person name="Nakamura K."/>
            <person name="Hayashi T."/>
            <person name="Katayama T."/>
            <person name="Uemura T."/>
            <person name="Hattori Y."/>
        </authorList>
    </citation>
    <scope>NUCLEOTIDE SEQUENCE [LARGE SCALE GENOMIC DNA]</scope>
    <source>
        <strain evidence="8 9">SB-73</strain>
    </source>
</reference>
<dbReference type="GO" id="GO:0005634">
    <property type="term" value="C:nucleus"/>
    <property type="evidence" value="ECO:0007669"/>
    <property type="project" value="TreeGrafter"/>
</dbReference>
<dbReference type="PANTHER" id="PTHR23069:SF0">
    <property type="entry name" value="TAT-BINDING HOMOLOG 7"/>
    <property type="match status" value="1"/>
</dbReference>
<keyword evidence="2" id="KW-0547">Nucleotide-binding</keyword>
<evidence type="ECO:0000256" key="6">
    <source>
        <dbReference type="SAM" id="MobiDB-lite"/>
    </source>
</evidence>
<keyword evidence="9" id="KW-1185">Reference proteome</keyword>
<evidence type="ECO:0000259" key="7">
    <source>
        <dbReference type="PROSITE" id="PS50014"/>
    </source>
</evidence>
<dbReference type="GO" id="GO:0016887">
    <property type="term" value="F:ATP hydrolysis activity"/>
    <property type="evidence" value="ECO:0007669"/>
    <property type="project" value="InterPro"/>
</dbReference>
<dbReference type="SUPFAM" id="SSF52540">
    <property type="entry name" value="P-loop containing nucleoside triphosphate hydrolases"/>
    <property type="match status" value="2"/>
</dbReference>
<feature type="region of interest" description="Disordered" evidence="6">
    <location>
        <begin position="1080"/>
        <end position="1101"/>
    </location>
</feature>
<protein>
    <submittedName>
        <fullName evidence="8">Yta7 protein</fullName>
    </submittedName>
</protein>
<evidence type="ECO:0000256" key="1">
    <source>
        <dbReference type="ARBA" id="ARBA00006914"/>
    </source>
</evidence>
<dbReference type="EMBL" id="BTGC01000003">
    <property type="protein sequence ID" value="GMM50768.1"/>
    <property type="molecule type" value="Genomic_DNA"/>
</dbReference>
<dbReference type="PROSITE" id="PS50014">
    <property type="entry name" value="BROMODOMAIN_2"/>
    <property type="match status" value="1"/>
</dbReference>
<dbReference type="FunFam" id="1.10.8.60:FF:000016">
    <property type="entry name" value="ATPase family AAA domain-containing protein 2B"/>
    <property type="match status" value="1"/>
</dbReference>
<feature type="region of interest" description="Disordered" evidence="6">
    <location>
        <begin position="919"/>
        <end position="946"/>
    </location>
</feature>
<dbReference type="SMART" id="SM00382">
    <property type="entry name" value="AAA"/>
    <property type="match status" value="2"/>
</dbReference>
<keyword evidence="4 5" id="KW-0103">Bromodomain</keyword>
<evidence type="ECO:0000256" key="3">
    <source>
        <dbReference type="ARBA" id="ARBA00022840"/>
    </source>
</evidence>
<dbReference type="Proteomes" id="UP001362899">
    <property type="component" value="Unassembled WGS sequence"/>
</dbReference>
<dbReference type="Gene3D" id="1.10.8.60">
    <property type="match status" value="1"/>
</dbReference>
<dbReference type="GO" id="GO:0003682">
    <property type="term" value="F:chromatin binding"/>
    <property type="evidence" value="ECO:0007669"/>
    <property type="project" value="TreeGrafter"/>
</dbReference>
<name>A0AAV5RHZ6_STABA</name>
<dbReference type="InterPro" id="IPR001487">
    <property type="entry name" value="Bromodomain"/>
</dbReference>
<organism evidence="8 9">
    <name type="scientific">Starmerella bacillaris</name>
    <name type="common">Yeast</name>
    <name type="synonym">Candida zemplinina</name>
    <dbReference type="NCBI Taxonomy" id="1247836"/>
    <lineage>
        <taxon>Eukaryota</taxon>
        <taxon>Fungi</taxon>
        <taxon>Dikarya</taxon>
        <taxon>Ascomycota</taxon>
        <taxon>Saccharomycotina</taxon>
        <taxon>Dipodascomycetes</taxon>
        <taxon>Dipodascales</taxon>
        <taxon>Trichomonascaceae</taxon>
        <taxon>Starmerella</taxon>
    </lineage>
</organism>
<dbReference type="Pfam" id="PF00439">
    <property type="entry name" value="Bromodomain"/>
    <property type="match status" value="1"/>
</dbReference>
<feature type="region of interest" description="Disordered" evidence="6">
    <location>
        <begin position="1"/>
        <end position="50"/>
    </location>
</feature>
<dbReference type="Pfam" id="PF00004">
    <property type="entry name" value="AAA"/>
    <property type="match status" value="1"/>
</dbReference>
<dbReference type="CDD" id="cd05491">
    <property type="entry name" value="Bromo_TBP7_like"/>
    <property type="match status" value="1"/>
</dbReference>
<dbReference type="FunFam" id="3.40.50.300:FF:000061">
    <property type="entry name" value="ATPase family, AAA domain-containing 2"/>
    <property type="match status" value="1"/>
</dbReference>
<dbReference type="GO" id="GO:0006337">
    <property type="term" value="P:nucleosome disassembly"/>
    <property type="evidence" value="ECO:0007669"/>
    <property type="project" value="TreeGrafter"/>
</dbReference>
<dbReference type="InterPro" id="IPR041569">
    <property type="entry name" value="AAA_lid_3"/>
</dbReference>
<evidence type="ECO:0000313" key="9">
    <source>
        <dbReference type="Proteomes" id="UP001362899"/>
    </source>
</evidence>
<dbReference type="PROSITE" id="PS00674">
    <property type="entry name" value="AAA"/>
    <property type="match status" value="1"/>
</dbReference>
<dbReference type="Gene3D" id="3.40.50.300">
    <property type="entry name" value="P-loop containing nucleotide triphosphate hydrolases"/>
    <property type="match status" value="2"/>
</dbReference>
<dbReference type="InterPro" id="IPR036427">
    <property type="entry name" value="Bromodomain-like_sf"/>
</dbReference>
<evidence type="ECO:0000256" key="2">
    <source>
        <dbReference type="ARBA" id="ARBA00022741"/>
    </source>
</evidence>
<dbReference type="PANTHER" id="PTHR23069">
    <property type="entry name" value="AAA DOMAIN-CONTAINING"/>
    <property type="match status" value="1"/>
</dbReference>
<dbReference type="Pfam" id="PF17862">
    <property type="entry name" value="AAA_lid_3"/>
    <property type="match status" value="1"/>
</dbReference>
<feature type="compositionally biased region" description="Basic residues" evidence="6">
    <location>
        <begin position="170"/>
        <end position="184"/>
    </location>
</feature>
<comment type="similarity">
    <text evidence="1">Belongs to the AAA ATPase family.</text>
</comment>
<dbReference type="GO" id="GO:0042393">
    <property type="term" value="F:histone binding"/>
    <property type="evidence" value="ECO:0007669"/>
    <property type="project" value="TreeGrafter"/>
</dbReference>
<sequence length="1221" mass="138371">MVKRTRAVDDESDSDFSVKSEDSDHNDTDIAEYANEPHEGNGTGQRDIDDYHRMEFPVTLKIKPDVYSSIYSETNESSHKEQVNYSDSNGAAREDSSSETRFTENNNTVGRRRGRPRRLEYPRDSDKEYTESDSEDSESGTGNDNTEEFSDGGFVVDSDDNLIPKNSSQNRRRQRSLRRQKLRNRHELQQKRRRLRKQRQASMNSSDENSEDSINVSDTSIAEELRELNDSQGRQKKERHFRNRAPVDYSIPAPPTVEEIARTFSDRQKKTTAKDQSLRRLFDVRGPFGGKDVVTLFKPKKEQLEYLSKLKVDLPPNSGKSNTNTADIDPIVIDDDVDFSVVGGLDNYISKLKEMISLPLLYPELYEKFGITPPRGVLFHGPPGTGKTLMARALAASHKEEKVTFYMRKGADVLSKWIGESERQLRALFDEARANQPSIIFFDEIDGLAPVRSAKQEQHHASIVSTLLSLMDGMDNRGQVVVIGATNRPDSVDPALRRPGRFDREFYFPLPDKEARKSILKIHTRKWNPPLNPKFLDEIASQTRGFGGADLRALTTEAALLAIQHFYPQIYNSKDKLIVDPNEIEVRPQDFSLAMERIQPSSSRPSDNEQIFADPLPSRIEPLLRDSHERALEKVHRSLPALGLAADTQASVLLDGNQFQQARDVSKFNLGRVHRPRLLLKGETGNGQSYLAKAIAHSLEGVYVVEFSAASLTSSNLPPETSIVNKITEAKRRMPSCILFPDVNEWTGAALTSLIVGLFKSFLPSDQLLILGAMDVDQESNELVEYFGEETLDVRLNTSKEVLDEFFEPVFAFIKRPPTECLSAVEIPKKEPKKLEKAPVKDISKDDSIAATSGDNIRTGHVGVFSEQERVELRVRSQLKLKLGVILDGFRQKYRRFRKPVIDEQNLVYLFENQEKGLKTTNSTSNQDNNELPTSLSEQTTEVSDNLSVVRTTESADDKIIENNVLEQENINTDSHEQYVRTPDDMILDTADEKRYYNMDLETIEDRLWNGYYCEASQFLDDVEKIYKDSLETNDRERLHKAAEMLANAQVAVDDISADKEFAQACRALRVKDAQERLKDFQDEDSRQVVPEDDKLGSEDDNMMEVDGTGTQDHVTIPIVPPVSFDVPINDLRDDSQALNNETKAISTNDSPIPEAEAKSFICDEYKVADLRNEIQDMTIDCSLEELQLLLATCSNVAWNHRMDWDRSDMISAIKSVISRK</sequence>
<dbReference type="GO" id="GO:0005524">
    <property type="term" value="F:ATP binding"/>
    <property type="evidence" value="ECO:0007669"/>
    <property type="project" value="UniProtKB-KW"/>
</dbReference>
<dbReference type="AlphaFoldDB" id="A0AAV5RHZ6"/>
<comment type="caution">
    <text evidence="8">The sequence shown here is derived from an EMBL/GenBank/DDBJ whole genome shotgun (WGS) entry which is preliminary data.</text>
</comment>
<feature type="compositionally biased region" description="Basic and acidic residues" evidence="6">
    <location>
        <begin position="117"/>
        <end position="130"/>
    </location>
</feature>
<feature type="region of interest" description="Disordered" evidence="6">
    <location>
        <begin position="73"/>
        <end position="217"/>
    </location>
</feature>
<gene>
    <name evidence="8" type="ORF">DASB73_017260</name>
</gene>
<dbReference type="InterPro" id="IPR003593">
    <property type="entry name" value="AAA+_ATPase"/>
</dbReference>
<dbReference type="Gene3D" id="1.20.920.10">
    <property type="entry name" value="Bromodomain-like"/>
    <property type="match status" value="1"/>
</dbReference>